<evidence type="ECO:0000313" key="4">
    <source>
        <dbReference type="Proteomes" id="UP000198406"/>
    </source>
</evidence>
<dbReference type="InParanoid" id="A0A1Z5J6B2"/>
<dbReference type="Proteomes" id="UP000198406">
    <property type="component" value="Unassembled WGS sequence"/>
</dbReference>
<dbReference type="OrthoDB" id="48917at2759"/>
<name>A0A1Z5J6B2_FISSO</name>
<comment type="caution">
    <text evidence="3">The sequence shown here is derived from an EMBL/GenBank/DDBJ whole genome shotgun (WGS) entry which is preliminary data.</text>
</comment>
<reference evidence="3 4" key="1">
    <citation type="journal article" date="2015" name="Plant Cell">
        <title>Oil accumulation by the oleaginous diatom Fistulifera solaris as revealed by the genome and transcriptome.</title>
        <authorList>
            <person name="Tanaka T."/>
            <person name="Maeda Y."/>
            <person name="Veluchamy A."/>
            <person name="Tanaka M."/>
            <person name="Abida H."/>
            <person name="Marechal E."/>
            <person name="Bowler C."/>
            <person name="Muto M."/>
            <person name="Sunaga Y."/>
            <person name="Tanaka M."/>
            <person name="Yoshino T."/>
            <person name="Taniguchi T."/>
            <person name="Fukuda Y."/>
            <person name="Nemoto M."/>
            <person name="Matsumoto M."/>
            <person name="Wong P.S."/>
            <person name="Aburatani S."/>
            <person name="Fujibuchi W."/>
        </authorList>
    </citation>
    <scope>NUCLEOTIDE SEQUENCE [LARGE SCALE GENOMIC DNA]</scope>
    <source>
        <strain evidence="3 4">JPCC DA0580</strain>
    </source>
</reference>
<feature type="transmembrane region" description="Helical" evidence="1">
    <location>
        <begin position="71"/>
        <end position="92"/>
    </location>
</feature>
<evidence type="ECO:0000313" key="3">
    <source>
        <dbReference type="EMBL" id="GAX09466.1"/>
    </source>
</evidence>
<evidence type="ECO:0000256" key="1">
    <source>
        <dbReference type="SAM" id="Phobius"/>
    </source>
</evidence>
<organism evidence="3 4">
    <name type="scientific">Fistulifera solaris</name>
    <name type="common">Oleaginous diatom</name>
    <dbReference type="NCBI Taxonomy" id="1519565"/>
    <lineage>
        <taxon>Eukaryota</taxon>
        <taxon>Sar</taxon>
        <taxon>Stramenopiles</taxon>
        <taxon>Ochrophyta</taxon>
        <taxon>Bacillariophyta</taxon>
        <taxon>Bacillariophyceae</taxon>
        <taxon>Bacillariophycidae</taxon>
        <taxon>Naviculales</taxon>
        <taxon>Naviculaceae</taxon>
        <taxon>Fistulifera</taxon>
    </lineage>
</organism>
<evidence type="ECO:0000256" key="2">
    <source>
        <dbReference type="SAM" id="SignalP"/>
    </source>
</evidence>
<protein>
    <submittedName>
        <fullName evidence="3">Uncharacterized protein</fullName>
    </submittedName>
</protein>
<accession>A0A1Z5J6B2</accession>
<keyword evidence="1" id="KW-0472">Membrane</keyword>
<gene>
    <name evidence="3" type="ORF">FisN_6Lh155</name>
</gene>
<feature type="signal peptide" evidence="2">
    <location>
        <begin position="1"/>
        <end position="20"/>
    </location>
</feature>
<keyword evidence="4" id="KW-1185">Reference proteome</keyword>
<dbReference type="AlphaFoldDB" id="A0A1Z5J6B2"/>
<keyword evidence="1" id="KW-0812">Transmembrane</keyword>
<keyword evidence="2" id="KW-0732">Signal</keyword>
<sequence length="169" mass="19188">MRPMIRFVVTLALCNIAVNAFLPPRHILADSYSVWTVTVPCLLESYASLTYEAAGSSTLFSPEDIYTSKSVPFVLLAATIAIPILAVVKFLFSSYIIPEAAKQLESETKELAPKLWREMKDELEDGEILEQRPDLMEKVFTKIQPYLLKEIADQMQERSESEEDEQPQK</sequence>
<proteinExistence type="predicted"/>
<dbReference type="EMBL" id="BDSP01000007">
    <property type="protein sequence ID" value="GAX09466.1"/>
    <property type="molecule type" value="Genomic_DNA"/>
</dbReference>
<feature type="chain" id="PRO_5013232824" evidence="2">
    <location>
        <begin position="21"/>
        <end position="169"/>
    </location>
</feature>
<keyword evidence="1" id="KW-1133">Transmembrane helix</keyword>